<feature type="domain" description="ParE-like toxin" evidence="1">
    <location>
        <begin position="28"/>
        <end position="85"/>
    </location>
</feature>
<dbReference type="EMBL" id="CP134855">
    <property type="protein sequence ID" value="WNL31529.1"/>
    <property type="molecule type" value="Genomic_DNA"/>
</dbReference>
<dbReference type="EMBL" id="CP135130">
    <property type="protein sequence ID" value="WNP37679.1"/>
    <property type="molecule type" value="Genomic_DNA"/>
</dbReference>
<evidence type="ECO:0000313" key="4">
    <source>
        <dbReference type="EMBL" id="WNP37679.1"/>
    </source>
</evidence>
<proteinExistence type="predicted"/>
<reference evidence="2" key="1">
    <citation type="submission" date="2023-09" db="EMBL/GenBank/DDBJ databases">
        <title>Arcobacter tbilisiensis sp. nov. isolated from chicken meat in Tbilisi, Georgia.</title>
        <authorList>
            <person name="Matthias R."/>
            <person name="Zautner A.E."/>
        </authorList>
    </citation>
    <scope>NUCLEOTIDE SEQUENCE</scope>
    <source>
        <strain evidence="4">LEO 101</strain>
        <strain evidence="2">LEO 49</strain>
        <strain evidence="5">LEO 50</strain>
        <strain evidence="3">LEO 53</strain>
    </source>
</reference>
<organism evidence="2">
    <name type="scientific">Arcobacter sp. AZ-2023</name>
    <dbReference type="NCBI Taxonomy" id="3074453"/>
    <lineage>
        <taxon>Bacteria</taxon>
        <taxon>Pseudomonadati</taxon>
        <taxon>Campylobacterota</taxon>
        <taxon>Epsilonproteobacteria</taxon>
        <taxon>Campylobacterales</taxon>
        <taxon>Arcobacteraceae</taxon>
        <taxon>Arcobacter</taxon>
    </lineage>
</organism>
<name>A0AA96IE48_9BACT</name>
<dbReference type="AlphaFoldDB" id="A0AA96IE48"/>
<dbReference type="EMBL" id="CP134853">
    <property type="protein sequence ID" value="WNL27676.1"/>
    <property type="molecule type" value="Genomic_DNA"/>
</dbReference>
<evidence type="ECO:0000313" key="3">
    <source>
        <dbReference type="EMBL" id="WNL31529.1"/>
    </source>
</evidence>
<accession>A0AA96IE48</accession>
<gene>
    <name evidence="4" type="ORF">RJG58_08555</name>
    <name evidence="5" type="ORF">RMP69_08555</name>
    <name evidence="2" type="ORF">RMQ65_10360</name>
    <name evidence="3" type="ORF">RMQ67_08555</name>
</gene>
<dbReference type="EMBL" id="CP135131">
    <property type="protein sequence ID" value="WNP39771.1"/>
    <property type="molecule type" value="Genomic_DNA"/>
</dbReference>
<dbReference type="InterPro" id="IPR056925">
    <property type="entry name" value="ParE-like"/>
</dbReference>
<sequence length="91" mass="11053">MNIKKSNLYLRDISKLKVNLSSQIEKSLKLLEENQNHPSLNNKNINCKRADNLFSIRVNKQYRIMYFKYDQYIELNRILDHDKYDRLTKNC</sequence>
<evidence type="ECO:0000313" key="2">
    <source>
        <dbReference type="EMBL" id="WNL27676.1"/>
    </source>
</evidence>
<dbReference type="Pfam" id="PF24732">
    <property type="entry name" value="ParE_like"/>
    <property type="match status" value="1"/>
</dbReference>
<dbReference type="Gene3D" id="3.30.2310.20">
    <property type="entry name" value="RelE-like"/>
    <property type="match status" value="1"/>
</dbReference>
<evidence type="ECO:0000313" key="5">
    <source>
        <dbReference type="EMBL" id="WNP39771.1"/>
    </source>
</evidence>
<protein>
    <submittedName>
        <fullName evidence="2">Plasmid stabilization protein</fullName>
    </submittedName>
</protein>
<evidence type="ECO:0000259" key="1">
    <source>
        <dbReference type="Pfam" id="PF24732"/>
    </source>
</evidence>
<dbReference type="InterPro" id="IPR035093">
    <property type="entry name" value="RelE/ParE_toxin_dom_sf"/>
</dbReference>
<dbReference type="SUPFAM" id="SSF143011">
    <property type="entry name" value="RelE-like"/>
    <property type="match status" value="1"/>
</dbReference>